<comment type="caution">
    <text evidence="5">The sequence shown here is derived from an EMBL/GenBank/DDBJ whole genome shotgun (WGS) entry which is preliminary data.</text>
</comment>
<comment type="similarity">
    <text evidence="1">Belongs to the BlaI transcriptional regulatory family.</text>
</comment>
<reference evidence="5 6" key="1">
    <citation type="submission" date="2024-09" db="EMBL/GenBank/DDBJ databases">
        <authorList>
            <person name="Sun Q."/>
            <person name="Mori K."/>
        </authorList>
    </citation>
    <scope>NUCLEOTIDE SEQUENCE [LARGE SCALE GENOMIC DNA]</scope>
    <source>
        <strain evidence="5 6">TBRC 2205</strain>
    </source>
</reference>
<evidence type="ECO:0000256" key="4">
    <source>
        <dbReference type="ARBA" id="ARBA00023163"/>
    </source>
</evidence>
<evidence type="ECO:0000256" key="2">
    <source>
        <dbReference type="ARBA" id="ARBA00023015"/>
    </source>
</evidence>
<sequence length="125" mass="13707">MDDSRRPRGALERQVMAVLTAADGALSPAEVRARLGDDLAYTTVMTVLARLFGKGLLTRHRDGRAYLYRRLDGDAQVAAHRMHRLLTAGPNRAAVLRQFVDTLSADDEQLLTQLLRHAGGGEDSP</sequence>
<dbReference type="RefSeq" id="WP_377343091.1">
    <property type="nucleotide sequence ID" value="NZ_JBHLUE010000026.1"/>
</dbReference>
<keyword evidence="3" id="KW-0238">DNA-binding</keyword>
<dbReference type="Pfam" id="PF03965">
    <property type="entry name" value="Penicillinase_R"/>
    <property type="match status" value="1"/>
</dbReference>
<gene>
    <name evidence="5" type="ORF">ACFFHU_26885</name>
</gene>
<accession>A0ABV6P3Z6</accession>
<keyword evidence="4" id="KW-0804">Transcription</keyword>
<dbReference type="InterPro" id="IPR036388">
    <property type="entry name" value="WH-like_DNA-bd_sf"/>
</dbReference>
<keyword evidence="6" id="KW-1185">Reference proteome</keyword>
<dbReference type="InterPro" id="IPR036390">
    <property type="entry name" value="WH_DNA-bd_sf"/>
</dbReference>
<name>A0ABV6P3Z6_9ACTN</name>
<dbReference type="SUPFAM" id="SSF46785">
    <property type="entry name" value="Winged helix' DNA-binding domain"/>
    <property type="match status" value="1"/>
</dbReference>
<evidence type="ECO:0000313" key="5">
    <source>
        <dbReference type="EMBL" id="MFC0567752.1"/>
    </source>
</evidence>
<protein>
    <submittedName>
        <fullName evidence="5">BlaI/MecI/CopY family transcriptional regulator</fullName>
    </submittedName>
</protein>
<evidence type="ECO:0000256" key="1">
    <source>
        <dbReference type="ARBA" id="ARBA00011046"/>
    </source>
</evidence>
<evidence type="ECO:0000256" key="3">
    <source>
        <dbReference type="ARBA" id="ARBA00023125"/>
    </source>
</evidence>
<proteinExistence type="inferred from homology"/>
<dbReference type="InterPro" id="IPR005650">
    <property type="entry name" value="BlaI_family"/>
</dbReference>
<evidence type="ECO:0000313" key="6">
    <source>
        <dbReference type="Proteomes" id="UP001589894"/>
    </source>
</evidence>
<dbReference type="Gene3D" id="1.10.10.10">
    <property type="entry name" value="Winged helix-like DNA-binding domain superfamily/Winged helix DNA-binding domain"/>
    <property type="match status" value="1"/>
</dbReference>
<organism evidence="5 6">
    <name type="scientific">Plantactinospora siamensis</name>
    <dbReference type="NCBI Taxonomy" id="555372"/>
    <lineage>
        <taxon>Bacteria</taxon>
        <taxon>Bacillati</taxon>
        <taxon>Actinomycetota</taxon>
        <taxon>Actinomycetes</taxon>
        <taxon>Micromonosporales</taxon>
        <taxon>Micromonosporaceae</taxon>
        <taxon>Plantactinospora</taxon>
    </lineage>
</organism>
<dbReference type="EMBL" id="JBHLUE010000026">
    <property type="protein sequence ID" value="MFC0567752.1"/>
    <property type="molecule type" value="Genomic_DNA"/>
</dbReference>
<dbReference type="Proteomes" id="UP001589894">
    <property type="component" value="Unassembled WGS sequence"/>
</dbReference>
<keyword evidence="2" id="KW-0805">Transcription regulation</keyword>